<keyword evidence="1" id="KW-1133">Transmembrane helix</keyword>
<proteinExistence type="predicted"/>
<evidence type="ECO:0000313" key="2">
    <source>
        <dbReference type="EMBL" id="KAF6146196.1"/>
    </source>
</evidence>
<dbReference type="EMBL" id="JACGCM010002004">
    <property type="protein sequence ID" value="KAF6146196.1"/>
    <property type="molecule type" value="Genomic_DNA"/>
</dbReference>
<dbReference type="AlphaFoldDB" id="A0A7J7LU53"/>
<keyword evidence="1" id="KW-0812">Transmembrane</keyword>
<keyword evidence="3" id="KW-1185">Reference proteome</keyword>
<keyword evidence="1" id="KW-0472">Membrane</keyword>
<accession>A0A7J7LU53</accession>
<evidence type="ECO:0000256" key="1">
    <source>
        <dbReference type="SAM" id="Phobius"/>
    </source>
</evidence>
<reference evidence="2 3" key="1">
    <citation type="journal article" date="2020" name="IScience">
        <title>Genome Sequencing of the Endangered Kingdonia uniflora (Circaeasteraceae, Ranunculales) Reveals Potential Mechanisms of Evolutionary Specialization.</title>
        <authorList>
            <person name="Sun Y."/>
            <person name="Deng T."/>
            <person name="Zhang A."/>
            <person name="Moore M.J."/>
            <person name="Landis J.B."/>
            <person name="Lin N."/>
            <person name="Zhang H."/>
            <person name="Zhang X."/>
            <person name="Huang J."/>
            <person name="Zhang X."/>
            <person name="Sun H."/>
            <person name="Wang H."/>
        </authorList>
    </citation>
    <scope>NUCLEOTIDE SEQUENCE [LARGE SCALE GENOMIC DNA]</scope>
    <source>
        <strain evidence="2">TB1705</strain>
        <tissue evidence="2">Leaf</tissue>
    </source>
</reference>
<name>A0A7J7LU53_9MAGN</name>
<organism evidence="2 3">
    <name type="scientific">Kingdonia uniflora</name>
    <dbReference type="NCBI Taxonomy" id="39325"/>
    <lineage>
        <taxon>Eukaryota</taxon>
        <taxon>Viridiplantae</taxon>
        <taxon>Streptophyta</taxon>
        <taxon>Embryophyta</taxon>
        <taxon>Tracheophyta</taxon>
        <taxon>Spermatophyta</taxon>
        <taxon>Magnoliopsida</taxon>
        <taxon>Ranunculales</taxon>
        <taxon>Circaeasteraceae</taxon>
        <taxon>Kingdonia</taxon>
    </lineage>
</organism>
<feature type="transmembrane region" description="Helical" evidence="1">
    <location>
        <begin position="37"/>
        <end position="59"/>
    </location>
</feature>
<sequence>MLWLKFYETPRFWSLPKKLTTHKWLVSSYIKSNRKCITLLPGLFMLLFLHHTFVMRYLWLI</sequence>
<comment type="caution">
    <text evidence="2">The sequence shown here is derived from an EMBL/GenBank/DDBJ whole genome shotgun (WGS) entry which is preliminary data.</text>
</comment>
<evidence type="ECO:0000313" key="3">
    <source>
        <dbReference type="Proteomes" id="UP000541444"/>
    </source>
</evidence>
<protein>
    <submittedName>
        <fullName evidence="2">Uncharacterized protein</fullName>
    </submittedName>
</protein>
<dbReference type="Proteomes" id="UP000541444">
    <property type="component" value="Unassembled WGS sequence"/>
</dbReference>
<gene>
    <name evidence="2" type="ORF">GIB67_005844</name>
</gene>